<reference evidence="2 3" key="1">
    <citation type="submission" date="2023-04" db="EMBL/GenBank/DDBJ databases">
        <title>Two novel species of Flavobacterium.</title>
        <authorList>
            <person name="Liu Q."/>
            <person name="Xin Y.-H."/>
        </authorList>
    </citation>
    <scope>NUCLEOTIDE SEQUENCE [LARGE SCALE GENOMIC DNA]</scope>
    <source>
        <strain evidence="2 3">LB2P87</strain>
    </source>
</reference>
<evidence type="ECO:0000313" key="3">
    <source>
        <dbReference type="Proteomes" id="UP001228643"/>
    </source>
</evidence>
<sequence>MEYINTIILLIAFLILYFLIKNMLPSYFGEKGKNLATKQDITDITEKVESVKQIFTAQNEKLKFNLQFLTSSQLGLYQEERNAIIDYNQKLAIWINVLTNSDFAGIDTKSSLEIEEYKKLISNSYSDLLESEAKFKLFVDNSELTNQADNLKILILDKLCDIANSCLIELKYNNINLERSGNDTEKLHDERMTFHDNYNKSIVENITLIAPVIREFRKNCKDYLYRLIKTTEQSH</sequence>
<dbReference type="EMBL" id="JASCRY010000003">
    <property type="protein sequence ID" value="MDI5950272.1"/>
    <property type="molecule type" value="Genomic_DNA"/>
</dbReference>
<keyword evidence="1" id="KW-1133">Transmembrane helix</keyword>
<accession>A0AAW6TSV0</accession>
<dbReference type="RefSeq" id="WP_282716811.1">
    <property type="nucleotide sequence ID" value="NZ_JASCRY010000003.1"/>
</dbReference>
<organism evidence="2 3">
    <name type="scientific">Flavobacterium yafengii</name>
    <dbReference type="NCBI Taxonomy" id="3041253"/>
    <lineage>
        <taxon>Bacteria</taxon>
        <taxon>Pseudomonadati</taxon>
        <taxon>Bacteroidota</taxon>
        <taxon>Flavobacteriia</taxon>
        <taxon>Flavobacteriales</taxon>
        <taxon>Flavobacteriaceae</taxon>
        <taxon>Flavobacterium</taxon>
    </lineage>
</organism>
<protein>
    <submittedName>
        <fullName evidence="2">Uncharacterized protein</fullName>
    </submittedName>
</protein>
<keyword evidence="1" id="KW-0812">Transmembrane</keyword>
<keyword evidence="3" id="KW-1185">Reference proteome</keyword>
<comment type="caution">
    <text evidence="2">The sequence shown here is derived from an EMBL/GenBank/DDBJ whole genome shotgun (WGS) entry which is preliminary data.</text>
</comment>
<dbReference type="AlphaFoldDB" id="A0AAW6TSV0"/>
<proteinExistence type="predicted"/>
<gene>
    <name evidence="2" type="ORF">QLS97_11495</name>
</gene>
<feature type="transmembrane region" description="Helical" evidence="1">
    <location>
        <begin position="6"/>
        <end position="24"/>
    </location>
</feature>
<evidence type="ECO:0000256" key="1">
    <source>
        <dbReference type="SAM" id="Phobius"/>
    </source>
</evidence>
<name>A0AAW6TSV0_9FLAO</name>
<evidence type="ECO:0000313" key="2">
    <source>
        <dbReference type="EMBL" id="MDI5950272.1"/>
    </source>
</evidence>
<keyword evidence="1" id="KW-0472">Membrane</keyword>
<dbReference type="Proteomes" id="UP001228643">
    <property type="component" value="Unassembled WGS sequence"/>
</dbReference>